<accession>A0A1Y6CX86</accession>
<proteinExistence type="predicted"/>
<dbReference type="RefSeq" id="WP_085213362.1">
    <property type="nucleotide sequence ID" value="NZ_FXAM01000001.1"/>
</dbReference>
<evidence type="ECO:0000313" key="3">
    <source>
        <dbReference type="Proteomes" id="UP000192923"/>
    </source>
</evidence>
<dbReference type="CDD" id="cd09854">
    <property type="entry name" value="PIN_VapC-like"/>
    <property type="match status" value="1"/>
</dbReference>
<dbReference type="STRING" id="1760988.SAMN02949497_2637"/>
<dbReference type="InterPro" id="IPR002716">
    <property type="entry name" value="PIN_dom"/>
</dbReference>
<dbReference type="OrthoDB" id="68993at2"/>
<dbReference type="Proteomes" id="UP000192923">
    <property type="component" value="Unassembled WGS sequence"/>
</dbReference>
<dbReference type="AlphaFoldDB" id="A0A1Y6CX86"/>
<dbReference type="Pfam" id="PF10130">
    <property type="entry name" value="PIN_2"/>
    <property type="match status" value="1"/>
</dbReference>
<dbReference type="SUPFAM" id="SSF88723">
    <property type="entry name" value="PIN domain-like"/>
    <property type="match status" value="1"/>
</dbReference>
<evidence type="ECO:0000259" key="1">
    <source>
        <dbReference type="Pfam" id="PF10130"/>
    </source>
</evidence>
<dbReference type="Gene3D" id="3.40.50.1010">
    <property type="entry name" value="5'-nuclease"/>
    <property type="match status" value="1"/>
</dbReference>
<feature type="domain" description="PIN" evidence="1">
    <location>
        <begin position="7"/>
        <end position="139"/>
    </location>
</feature>
<protein>
    <submittedName>
        <fullName evidence="2">PIN domain-containing protein</fullName>
    </submittedName>
</protein>
<sequence length="142" mass="15942">MPDKFLVIDANILIRAVLGNRVRWLINHYGDSVAFYIAEANLKEAGFYLSHSLAQKRNLDEADWRSVFDGVLNTVQIVPDSSLAGFEDRARARIGGRDPNDWPAVAVALILDCPVWTEDRDFFGAAVATWTTATVELYLRDE</sequence>
<gene>
    <name evidence="2" type="ORF">SAMN02949497_2637</name>
</gene>
<reference evidence="2 3" key="1">
    <citation type="submission" date="2016-12" db="EMBL/GenBank/DDBJ databases">
        <authorList>
            <person name="Song W.-J."/>
            <person name="Kurnit D.M."/>
        </authorList>
    </citation>
    <scope>NUCLEOTIDE SEQUENCE [LARGE SCALE GENOMIC DNA]</scope>
    <source>
        <strain evidence="2 3">175</strain>
    </source>
</reference>
<dbReference type="InterPro" id="IPR029060">
    <property type="entry name" value="PIN-like_dom_sf"/>
</dbReference>
<keyword evidence="3" id="KW-1185">Reference proteome</keyword>
<name>A0A1Y6CX86_9GAMM</name>
<dbReference type="EMBL" id="FXAM01000001">
    <property type="protein sequence ID" value="SMF95278.1"/>
    <property type="molecule type" value="Genomic_DNA"/>
</dbReference>
<organism evidence="2 3">
    <name type="scientific">Methylomagnum ishizawai</name>
    <dbReference type="NCBI Taxonomy" id="1760988"/>
    <lineage>
        <taxon>Bacteria</taxon>
        <taxon>Pseudomonadati</taxon>
        <taxon>Pseudomonadota</taxon>
        <taxon>Gammaproteobacteria</taxon>
        <taxon>Methylococcales</taxon>
        <taxon>Methylococcaceae</taxon>
        <taxon>Methylomagnum</taxon>
    </lineage>
</organism>
<evidence type="ECO:0000313" key="2">
    <source>
        <dbReference type="EMBL" id="SMF95278.1"/>
    </source>
</evidence>